<organism evidence="5 6">
    <name type="scientific">Prochlorococcus marinus (strain MIT 9303)</name>
    <dbReference type="NCBI Taxonomy" id="59922"/>
    <lineage>
        <taxon>Bacteria</taxon>
        <taxon>Bacillati</taxon>
        <taxon>Cyanobacteriota</taxon>
        <taxon>Cyanophyceae</taxon>
        <taxon>Synechococcales</taxon>
        <taxon>Prochlorococcaceae</taxon>
        <taxon>Prochlorococcus</taxon>
    </lineage>
</organism>
<dbReference type="Proteomes" id="UP000002274">
    <property type="component" value="Chromosome"/>
</dbReference>
<evidence type="ECO:0000256" key="3">
    <source>
        <dbReference type="ARBA" id="ARBA00022679"/>
    </source>
</evidence>
<comment type="similarity">
    <text evidence="1">Belongs to the glycosyltransferase 2 family.</text>
</comment>
<protein>
    <recommendedName>
        <fullName evidence="4">Glycosyltransferase 2-like domain-containing protein</fullName>
    </recommendedName>
</protein>
<dbReference type="EMBL" id="CP000554">
    <property type="protein sequence ID" value="ABM76904.1"/>
    <property type="molecule type" value="Genomic_DNA"/>
</dbReference>
<reference evidence="5 6" key="1">
    <citation type="journal article" date="2007" name="PLoS Genet.">
        <title>Patterns and implications of gene gain and loss in the evolution of Prochlorococcus.</title>
        <authorList>
            <person name="Kettler G.C."/>
            <person name="Martiny A.C."/>
            <person name="Huang K."/>
            <person name="Zucker J."/>
            <person name="Coleman M.L."/>
            <person name="Rodrigue S."/>
            <person name="Chen F."/>
            <person name="Lapidus A."/>
            <person name="Ferriera S."/>
            <person name="Johnson J."/>
            <person name="Steglich C."/>
            <person name="Church G.M."/>
            <person name="Richardson P."/>
            <person name="Chisholm S.W."/>
        </authorList>
    </citation>
    <scope>NUCLEOTIDE SEQUENCE [LARGE SCALE GENOMIC DNA]</scope>
    <source>
        <strain evidence="5 6">MIT 9303</strain>
    </source>
</reference>
<dbReference type="HOGENOM" id="CLU_025996_0_9_3"/>
<evidence type="ECO:0000256" key="1">
    <source>
        <dbReference type="ARBA" id="ARBA00006739"/>
    </source>
</evidence>
<keyword evidence="2" id="KW-0328">Glycosyltransferase</keyword>
<dbReference type="KEGG" id="pmf:P9303_01491"/>
<dbReference type="InterPro" id="IPR001173">
    <property type="entry name" value="Glyco_trans_2-like"/>
</dbReference>
<sequence>MANDFFPSISWLMPLAPSEAPALLKTTLDCLEKQTLQAQELIIAADGPLPLDLCQVIKSCQLPVNLKQQKQPQGIGAMLEIIAPCCKGDVIMRIDSDDLYAANHTEAMARSLINRPDIGVLGCQLLELDTSRGYQQSARKTPTSKADAKRWLPWRNPLNHQTIAIHRHVLIEAGGYRHTPGFEDWDLWIRVADAGYGIMNLASCTSAARVNLRHRKRRRGLQYIRQEVNFYARQVREGKINPWIAIIACVSRLPWRLLPARALRWWMQSKWRGSPTFDTSWVSEFIPERSRPPSIR</sequence>
<dbReference type="AlphaFoldDB" id="A2C5Z4"/>
<gene>
    <name evidence="5" type="ordered locus">P9303_01491</name>
</gene>
<evidence type="ECO:0000256" key="2">
    <source>
        <dbReference type="ARBA" id="ARBA00022676"/>
    </source>
</evidence>
<dbReference type="BioCyc" id="PMAR59922:G1G80-144-MONOMER"/>
<evidence type="ECO:0000259" key="4">
    <source>
        <dbReference type="Pfam" id="PF00535"/>
    </source>
</evidence>
<accession>A2C5Z4</accession>
<dbReference type="PANTHER" id="PTHR43685">
    <property type="entry name" value="GLYCOSYLTRANSFERASE"/>
    <property type="match status" value="1"/>
</dbReference>
<dbReference type="GO" id="GO:0016757">
    <property type="term" value="F:glycosyltransferase activity"/>
    <property type="evidence" value="ECO:0007669"/>
    <property type="project" value="UniProtKB-KW"/>
</dbReference>
<feature type="domain" description="Glycosyltransferase 2-like" evidence="4">
    <location>
        <begin position="21"/>
        <end position="170"/>
    </location>
</feature>
<dbReference type="InterPro" id="IPR050834">
    <property type="entry name" value="Glycosyltransf_2"/>
</dbReference>
<dbReference type="CAZy" id="GT2">
    <property type="family name" value="Glycosyltransferase Family 2"/>
</dbReference>
<evidence type="ECO:0000313" key="6">
    <source>
        <dbReference type="Proteomes" id="UP000002274"/>
    </source>
</evidence>
<dbReference type="Gene3D" id="3.90.550.10">
    <property type="entry name" value="Spore Coat Polysaccharide Biosynthesis Protein SpsA, Chain A"/>
    <property type="match status" value="1"/>
</dbReference>
<dbReference type="STRING" id="59922.P9303_01491"/>
<dbReference type="InterPro" id="IPR029044">
    <property type="entry name" value="Nucleotide-diphossugar_trans"/>
</dbReference>
<evidence type="ECO:0000313" key="5">
    <source>
        <dbReference type="EMBL" id="ABM76904.1"/>
    </source>
</evidence>
<keyword evidence="3" id="KW-0808">Transferase</keyword>
<dbReference type="PANTHER" id="PTHR43685:SF5">
    <property type="entry name" value="GLYCOSYLTRANSFERASE EPSE-RELATED"/>
    <property type="match status" value="1"/>
</dbReference>
<dbReference type="RefSeq" id="WP_011824835.1">
    <property type="nucleotide sequence ID" value="NC_008820.1"/>
</dbReference>
<proteinExistence type="inferred from homology"/>
<dbReference type="Pfam" id="PF00535">
    <property type="entry name" value="Glycos_transf_2"/>
    <property type="match status" value="1"/>
</dbReference>
<name>A2C5Z4_PROM3</name>
<dbReference type="SUPFAM" id="SSF53448">
    <property type="entry name" value="Nucleotide-diphospho-sugar transferases"/>
    <property type="match status" value="1"/>
</dbReference>